<dbReference type="EMBL" id="JBBXMP010000023">
    <property type="protein sequence ID" value="KAL0067705.1"/>
    <property type="molecule type" value="Genomic_DNA"/>
</dbReference>
<name>A0ABR3A2F3_9AGAR</name>
<evidence type="ECO:0000259" key="4">
    <source>
        <dbReference type="Pfam" id="PF13600"/>
    </source>
</evidence>
<feature type="domain" description="DUF4140" evidence="4">
    <location>
        <begin position="30"/>
        <end position="119"/>
    </location>
</feature>
<feature type="compositionally biased region" description="Acidic residues" evidence="2">
    <location>
        <begin position="309"/>
        <end position="318"/>
    </location>
</feature>
<dbReference type="NCBIfam" id="TIGR02231">
    <property type="entry name" value="mucoidy inhibitor MuiA family protein"/>
    <property type="match status" value="1"/>
</dbReference>
<feature type="region of interest" description="Disordered" evidence="2">
    <location>
        <begin position="272"/>
        <end position="344"/>
    </location>
</feature>
<comment type="caution">
    <text evidence="5">The sequence shown here is derived from an EMBL/GenBank/DDBJ whole genome shotgun (WGS) entry which is preliminary data.</text>
</comment>
<evidence type="ECO:0000259" key="3">
    <source>
        <dbReference type="Pfam" id="PF13598"/>
    </source>
</evidence>
<evidence type="ECO:0000313" key="6">
    <source>
        <dbReference type="Proteomes" id="UP001437256"/>
    </source>
</evidence>
<accession>A0ABR3A2F3</accession>
<evidence type="ECO:0000313" key="5">
    <source>
        <dbReference type="EMBL" id="KAL0067705.1"/>
    </source>
</evidence>
<proteinExistence type="predicted"/>
<dbReference type="Pfam" id="PF13598">
    <property type="entry name" value="DUF4139"/>
    <property type="match status" value="1"/>
</dbReference>
<organism evidence="5 6">
    <name type="scientific">Marasmius tenuissimus</name>
    <dbReference type="NCBI Taxonomy" id="585030"/>
    <lineage>
        <taxon>Eukaryota</taxon>
        <taxon>Fungi</taxon>
        <taxon>Dikarya</taxon>
        <taxon>Basidiomycota</taxon>
        <taxon>Agaricomycotina</taxon>
        <taxon>Agaricomycetes</taxon>
        <taxon>Agaricomycetidae</taxon>
        <taxon>Agaricales</taxon>
        <taxon>Marasmiineae</taxon>
        <taxon>Marasmiaceae</taxon>
        <taxon>Marasmius</taxon>
    </lineage>
</organism>
<reference evidence="5 6" key="1">
    <citation type="submission" date="2024-05" db="EMBL/GenBank/DDBJ databases">
        <title>A draft genome resource for the thread blight pathogen Marasmius tenuissimus strain MS-2.</title>
        <authorList>
            <person name="Yulfo-Soto G.E."/>
            <person name="Baruah I.K."/>
            <person name="Amoako-Attah I."/>
            <person name="Bukari Y."/>
            <person name="Meinhardt L.W."/>
            <person name="Bailey B.A."/>
            <person name="Cohen S.P."/>
        </authorList>
    </citation>
    <scope>NUCLEOTIDE SEQUENCE [LARGE SCALE GENOMIC DNA]</scope>
    <source>
        <strain evidence="5 6">MS-2</strain>
    </source>
</reference>
<feature type="coiled-coil region" evidence="1">
    <location>
        <begin position="139"/>
        <end position="173"/>
    </location>
</feature>
<sequence length="590" mass="65323">MSSRDPQTSHSETSKIIELVSAEKSKISQVNLYPNCAEVTRRYRLTLQKGRNVIKIRELPWAMEMESLRVEGTPTIRTVTIDKMLGYKSRTPALAAAQERKITVEKQLGRVTKTSEALDVYSRTFSYEHCNLGDFENVLKRIRTSGEKYDEEIVRLEQELRDLNEQIALHESASAGQIPLQASVSVVAESDGEFEIRLAYTVNHAKWTPTYDIYVNMNTPNAPVSLTYKALVTQNTGEDWSDVPLTLKTSSPAVEFDLPILESWPLSLQLAAPVQSPQPLSRKRRRESTDGTPARKSGTYDKRNAAYEEASDDEEENAGSENPHTAEEHINSDGLGESGGEALAFPEGNVSATFDVPGEVTISSNNAVQHTVIAEIKLDAKLTWASIPKGDPNALVKAQLRNTSEYTLLASSANIFIDGALHSKSEVPIVSPMNFFECSLGFDPSVRITYHPATKNTSTTGFYNKLRSYAHTQHISIQNAKRIPLRNLKIFDHIPVSENAHVSVKLICPPLKFPGSVVEFGKDRNIPSVKVTEGVTAQWAGSDEPNVDVRMLGKDGKVVWLCDVPAQGNVDLTLQWEVLTPPDAQVFGLY</sequence>
<keyword evidence="1" id="KW-0175">Coiled coil</keyword>
<dbReference type="PANTHER" id="PTHR31005:SF8">
    <property type="entry name" value="DUF4139 DOMAIN-CONTAINING PROTEIN"/>
    <property type="match status" value="1"/>
</dbReference>
<dbReference type="InterPro" id="IPR011935">
    <property type="entry name" value="CHP02231"/>
</dbReference>
<dbReference type="Pfam" id="PF13600">
    <property type="entry name" value="DUF4140"/>
    <property type="match status" value="1"/>
</dbReference>
<evidence type="ECO:0000256" key="1">
    <source>
        <dbReference type="SAM" id="Coils"/>
    </source>
</evidence>
<dbReference type="InterPro" id="IPR037291">
    <property type="entry name" value="DUF4139"/>
</dbReference>
<dbReference type="PANTHER" id="PTHR31005">
    <property type="entry name" value="DUF4139 DOMAIN-CONTAINING PROTEIN"/>
    <property type="match status" value="1"/>
</dbReference>
<gene>
    <name evidence="5" type="ORF">AAF712_005145</name>
</gene>
<protein>
    <recommendedName>
        <fullName evidence="7">Mucoidy inhibitor A</fullName>
    </recommendedName>
</protein>
<dbReference type="InterPro" id="IPR025554">
    <property type="entry name" value="DUF4140"/>
</dbReference>
<feature type="domain" description="DUF4139" evidence="3">
    <location>
        <begin position="196"/>
        <end position="581"/>
    </location>
</feature>
<dbReference type="Proteomes" id="UP001437256">
    <property type="component" value="Unassembled WGS sequence"/>
</dbReference>
<evidence type="ECO:0000256" key="2">
    <source>
        <dbReference type="SAM" id="MobiDB-lite"/>
    </source>
</evidence>
<keyword evidence="6" id="KW-1185">Reference proteome</keyword>
<evidence type="ECO:0008006" key="7">
    <source>
        <dbReference type="Google" id="ProtNLM"/>
    </source>
</evidence>